<dbReference type="Pfam" id="PF07776">
    <property type="entry name" value="zf-AD"/>
    <property type="match status" value="1"/>
</dbReference>
<evidence type="ECO:0000256" key="7">
    <source>
        <dbReference type="PROSITE-ProRule" id="PRU00042"/>
    </source>
</evidence>
<proteinExistence type="predicted"/>
<evidence type="ECO:0000256" key="9">
    <source>
        <dbReference type="SAM" id="MobiDB-lite"/>
    </source>
</evidence>
<dbReference type="InterPro" id="IPR036236">
    <property type="entry name" value="Znf_C2H2_sf"/>
</dbReference>
<dbReference type="Pfam" id="PF00096">
    <property type="entry name" value="zf-C2H2"/>
    <property type="match status" value="4"/>
</dbReference>
<dbReference type="PROSITE" id="PS51915">
    <property type="entry name" value="ZAD"/>
    <property type="match status" value="1"/>
</dbReference>
<feature type="domain" description="ZAD" evidence="11">
    <location>
        <begin position="1"/>
        <end position="88"/>
    </location>
</feature>
<dbReference type="GO" id="GO:0008270">
    <property type="term" value="F:zinc ion binding"/>
    <property type="evidence" value="ECO:0007669"/>
    <property type="project" value="UniProtKB-KW"/>
</dbReference>
<evidence type="ECO:0000256" key="6">
    <source>
        <dbReference type="ARBA" id="ARBA00023242"/>
    </source>
</evidence>
<name>A0A0N0PBP9_PAPMA</name>
<feature type="region of interest" description="Disordered" evidence="9">
    <location>
        <begin position="409"/>
        <end position="431"/>
    </location>
</feature>
<feature type="domain" description="C2H2-type" evidence="10">
    <location>
        <begin position="299"/>
        <end position="326"/>
    </location>
</feature>
<evidence type="ECO:0000313" key="13">
    <source>
        <dbReference type="Proteomes" id="UP000053240"/>
    </source>
</evidence>
<dbReference type="InterPro" id="IPR012934">
    <property type="entry name" value="Znf_AD"/>
</dbReference>
<dbReference type="InterPro" id="IPR013087">
    <property type="entry name" value="Znf_C2H2_type"/>
</dbReference>
<evidence type="ECO:0000256" key="8">
    <source>
        <dbReference type="PROSITE-ProRule" id="PRU01263"/>
    </source>
</evidence>
<keyword evidence="13" id="KW-1185">Reference proteome</keyword>
<dbReference type="STRING" id="76193.A0A0N0PBP9"/>
<sequence>MLHSSIKRWEQAHTLFLKILISFPTSTNYADYVSCPNIALRILICVGIEVSIDDCLPNKLCKQCYQEIERCYIFRKKCEDTNKRLQLHAEAVRVNKKILENQNVVKTCKSKQKNIKKENDSLLVRKETKFVKTYANRLAKNKNNGNLHRDTKEEIQESTSKVESEIVEPSFEAFLTTVLLQLGVVEAKDEKMILQNPNVKALEIETDSGKVLVELTEEDDQDSKQNNLSNNNINISNNVNNCIQTSEESLSINLEQDVNGDKAVSEVGQRVWCETCGKRFTSRSALRRHERVHSGERPHACRICRRTFAQRSVMLRHELVHREQRPHQCSMCPRSFTQRSALDAHSLAHAEPHQRALSLRPCPHCHKVFLYASGLSRHMRVHTGRVFECGECSRPFGDKSSLLRHMRSVTHPPAGHAPRQRGHSPHQLHNNEPPHIIMNSCSLVLEFYQT</sequence>
<feature type="domain" description="C2H2-type" evidence="10">
    <location>
        <begin position="387"/>
        <end position="411"/>
    </location>
</feature>
<dbReference type="FunFam" id="3.30.160.60:FF:000446">
    <property type="entry name" value="Zinc finger protein"/>
    <property type="match status" value="2"/>
</dbReference>
<evidence type="ECO:0000256" key="4">
    <source>
        <dbReference type="ARBA" id="ARBA00022771"/>
    </source>
</evidence>
<dbReference type="PROSITE" id="PS50157">
    <property type="entry name" value="ZINC_FINGER_C2H2_2"/>
    <property type="match status" value="5"/>
</dbReference>
<keyword evidence="5" id="KW-0862">Zinc</keyword>
<keyword evidence="6" id="KW-0539">Nucleus</keyword>
<dbReference type="PANTHER" id="PTHR16515">
    <property type="entry name" value="PR DOMAIN ZINC FINGER PROTEIN"/>
    <property type="match status" value="1"/>
</dbReference>
<evidence type="ECO:0000313" key="12">
    <source>
        <dbReference type="EMBL" id="KPJ11807.1"/>
    </source>
</evidence>
<dbReference type="FunCoup" id="A0A0N0PBP9">
    <property type="interactions" value="497"/>
</dbReference>
<feature type="domain" description="C2H2-type" evidence="10">
    <location>
        <begin position="271"/>
        <end position="298"/>
    </location>
</feature>
<dbReference type="PANTHER" id="PTHR16515:SF66">
    <property type="entry name" value="C2H2-TYPE DOMAIN-CONTAINING PROTEIN"/>
    <property type="match status" value="1"/>
</dbReference>
<dbReference type="InParanoid" id="A0A0N0PBP9"/>
<evidence type="ECO:0000256" key="1">
    <source>
        <dbReference type="ARBA" id="ARBA00004123"/>
    </source>
</evidence>
<dbReference type="GO" id="GO:0010468">
    <property type="term" value="P:regulation of gene expression"/>
    <property type="evidence" value="ECO:0007669"/>
    <property type="project" value="TreeGrafter"/>
</dbReference>
<dbReference type="Gene3D" id="3.30.160.60">
    <property type="entry name" value="Classic Zinc Finger"/>
    <property type="match status" value="5"/>
</dbReference>
<evidence type="ECO:0000259" key="11">
    <source>
        <dbReference type="PROSITE" id="PS51915"/>
    </source>
</evidence>
<dbReference type="SUPFAM" id="SSF57667">
    <property type="entry name" value="beta-beta-alpha zinc fingers"/>
    <property type="match status" value="3"/>
</dbReference>
<keyword evidence="3" id="KW-0677">Repeat</keyword>
<dbReference type="SUPFAM" id="SSF57716">
    <property type="entry name" value="Glucocorticoid receptor-like (DNA-binding domain)"/>
    <property type="match status" value="1"/>
</dbReference>
<dbReference type="PROSITE" id="PS00028">
    <property type="entry name" value="ZINC_FINGER_C2H2_1"/>
    <property type="match status" value="5"/>
</dbReference>
<feature type="domain" description="C2H2-type" evidence="10">
    <location>
        <begin position="327"/>
        <end position="354"/>
    </location>
</feature>
<organism evidence="12 13">
    <name type="scientific">Papilio machaon</name>
    <name type="common">Old World swallowtail butterfly</name>
    <dbReference type="NCBI Taxonomy" id="76193"/>
    <lineage>
        <taxon>Eukaryota</taxon>
        <taxon>Metazoa</taxon>
        <taxon>Ecdysozoa</taxon>
        <taxon>Arthropoda</taxon>
        <taxon>Hexapoda</taxon>
        <taxon>Insecta</taxon>
        <taxon>Pterygota</taxon>
        <taxon>Neoptera</taxon>
        <taxon>Endopterygota</taxon>
        <taxon>Lepidoptera</taxon>
        <taxon>Glossata</taxon>
        <taxon>Ditrysia</taxon>
        <taxon>Papilionoidea</taxon>
        <taxon>Papilionidae</taxon>
        <taxon>Papilioninae</taxon>
        <taxon>Papilio</taxon>
    </lineage>
</organism>
<keyword evidence="4 7" id="KW-0863">Zinc-finger</keyword>
<evidence type="ECO:0000256" key="3">
    <source>
        <dbReference type="ARBA" id="ARBA00022737"/>
    </source>
</evidence>
<accession>A0A0N0PBP9</accession>
<comment type="caution">
    <text evidence="8">Lacks conserved residue(s) required for the propagation of feature annotation.</text>
</comment>
<dbReference type="AlphaFoldDB" id="A0A0N0PBP9"/>
<evidence type="ECO:0000256" key="2">
    <source>
        <dbReference type="ARBA" id="ARBA00022723"/>
    </source>
</evidence>
<reference evidence="12 13" key="1">
    <citation type="journal article" date="2015" name="Nat. Commun.">
        <title>Outbred genome sequencing and CRISPR/Cas9 gene editing in butterflies.</title>
        <authorList>
            <person name="Li X."/>
            <person name="Fan D."/>
            <person name="Zhang W."/>
            <person name="Liu G."/>
            <person name="Zhang L."/>
            <person name="Zhao L."/>
            <person name="Fang X."/>
            <person name="Chen L."/>
            <person name="Dong Y."/>
            <person name="Chen Y."/>
            <person name="Ding Y."/>
            <person name="Zhao R."/>
            <person name="Feng M."/>
            <person name="Zhu Y."/>
            <person name="Feng Y."/>
            <person name="Jiang X."/>
            <person name="Zhu D."/>
            <person name="Xiang H."/>
            <person name="Feng X."/>
            <person name="Li S."/>
            <person name="Wang J."/>
            <person name="Zhang G."/>
            <person name="Kronforst M.R."/>
            <person name="Wang W."/>
        </authorList>
    </citation>
    <scope>NUCLEOTIDE SEQUENCE [LARGE SCALE GENOMIC DNA]</scope>
    <source>
        <strain evidence="12">Ya'a_city_454_Pm</strain>
        <tissue evidence="12">Whole body</tissue>
    </source>
</reference>
<dbReference type="InterPro" id="IPR050331">
    <property type="entry name" value="Zinc_finger"/>
</dbReference>
<keyword evidence="2" id="KW-0479">Metal-binding</keyword>
<protein>
    <submittedName>
        <fullName evidence="12">Uncharacterized protein</fullName>
    </submittedName>
</protein>
<dbReference type="Proteomes" id="UP000053240">
    <property type="component" value="Unassembled WGS sequence"/>
</dbReference>
<feature type="domain" description="C2H2-type" evidence="10">
    <location>
        <begin position="360"/>
        <end position="387"/>
    </location>
</feature>
<dbReference type="FunFam" id="3.30.160.60:FF:000096">
    <property type="entry name" value="Zinc finger and BTB domain-containing protein 18 isoform 1"/>
    <property type="match status" value="1"/>
</dbReference>
<dbReference type="EMBL" id="KQ460864">
    <property type="protein sequence ID" value="KPJ11807.1"/>
    <property type="molecule type" value="Genomic_DNA"/>
</dbReference>
<gene>
    <name evidence="12" type="ORF">RR48_02069</name>
</gene>
<comment type="subcellular location">
    <subcellularLocation>
        <location evidence="1">Nucleus</location>
    </subcellularLocation>
</comment>
<evidence type="ECO:0000259" key="10">
    <source>
        <dbReference type="PROSITE" id="PS50157"/>
    </source>
</evidence>
<evidence type="ECO:0000256" key="5">
    <source>
        <dbReference type="ARBA" id="ARBA00022833"/>
    </source>
</evidence>
<dbReference type="GO" id="GO:0005634">
    <property type="term" value="C:nucleus"/>
    <property type="evidence" value="ECO:0007669"/>
    <property type="project" value="UniProtKB-SubCell"/>
</dbReference>
<dbReference type="SMART" id="SM00355">
    <property type="entry name" value="ZnF_C2H2"/>
    <property type="match status" value="5"/>
</dbReference>